<dbReference type="GO" id="GO:0016020">
    <property type="term" value="C:membrane"/>
    <property type="evidence" value="ECO:0007669"/>
    <property type="project" value="UniProtKB-SubCell"/>
</dbReference>
<dbReference type="AlphaFoldDB" id="A0A0C9MIW8"/>
<gene>
    <name evidence="8" type="ORF">MAM1_0400c10329</name>
</gene>
<protein>
    <submittedName>
        <fullName evidence="8">Rhomboid family protein</fullName>
    </submittedName>
</protein>
<keyword evidence="3 6" id="KW-1133">Transmembrane helix</keyword>
<dbReference type="InterPro" id="IPR022764">
    <property type="entry name" value="Peptidase_S54_rhomboid_dom"/>
</dbReference>
<dbReference type="EMBL" id="DF836689">
    <property type="protein sequence ID" value="GAN10781.1"/>
    <property type="molecule type" value="Genomic_DNA"/>
</dbReference>
<organism evidence="8">
    <name type="scientific">Mucor ambiguus</name>
    <dbReference type="NCBI Taxonomy" id="91626"/>
    <lineage>
        <taxon>Eukaryota</taxon>
        <taxon>Fungi</taxon>
        <taxon>Fungi incertae sedis</taxon>
        <taxon>Mucoromycota</taxon>
        <taxon>Mucoromycotina</taxon>
        <taxon>Mucoromycetes</taxon>
        <taxon>Mucorales</taxon>
        <taxon>Mucorineae</taxon>
        <taxon>Mucoraceae</taxon>
        <taxon>Mucor</taxon>
    </lineage>
</organism>
<accession>A0A0C9MIW8</accession>
<keyword evidence="9" id="KW-1185">Reference proteome</keyword>
<evidence type="ECO:0000313" key="8">
    <source>
        <dbReference type="EMBL" id="GAN10781.1"/>
    </source>
</evidence>
<dbReference type="Proteomes" id="UP000053815">
    <property type="component" value="Unassembled WGS sequence"/>
</dbReference>
<dbReference type="OrthoDB" id="10257275at2759"/>
<feature type="transmembrane region" description="Helical" evidence="6">
    <location>
        <begin position="112"/>
        <end position="134"/>
    </location>
</feature>
<comment type="subcellular location">
    <subcellularLocation>
        <location evidence="1">Membrane</location>
        <topology evidence="1">Multi-pass membrane protein</topology>
    </subcellularLocation>
</comment>
<evidence type="ECO:0000256" key="3">
    <source>
        <dbReference type="ARBA" id="ARBA00022989"/>
    </source>
</evidence>
<feature type="transmembrane region" description="Helical" evidence="6">
    <location>
        <begin position="191"/>
        <end position="220"/>
    </location>
</feature>
<evidence type="ECO:0000256" key="6">
    <source>
        <dbReference type="SAM" id="Phobius"/>
    </source>
</evidence>
<reference evidence="8" key="1">
    <citation type="submission" date="2014-09" db="EMBL/GenBank/DDBJ databases">
        <title>Draft genome sequence of an oleaginous Mucoromycotina fungus Mucor ambiguus NBRC6742.</title>
        <authorList>
            <person name="Takeda I."/>
            <person name="Yamane N."/>
            <person name="Morita T."/>
            <person name="Tamano K."/>
            <person name="Machida M."/>
            <person name="Baker S."/>
            <person name="Koike H."/>
        </authorList>
    </citation>
    <scope>NUCLEOTIDE SEQUENCE</scope>
    <source>
        <strain evidence="8">NBRC 6742</strain>
    </source>
</reference>
<sequence>MEQNTSASRPYSNTLATFLDHVKQHLATIPPVTRFALYTPIVVCILDRLVFPLLSLQFDISSFISLNAVNFQVYRLLLYPFATNSFIQLFVIDIWLLPELYKLERKQGSLRFLWILFVLFTVIPGIVYSLVMVSITTGRLNAHVPFAWDCRGMAGWVVGLVFWSYLEDDGEDQQDRMIAGAIRMPKKMWPVFVFIFFIFLVQDASVFLNISAAIVGFLYAKRKLGFLVPSEDKFVEYESKSWLQFFTRSHNFVSIDSAGNSYLPIFMPTNASTSIHPSSGTNNNSNTPSQFPGQGVRLGS</sequence>
<name>A0A0C9MIW8_9FUNG</name>
<dbReference type="Gene3D" id="1.20.1540.10">
    <property type="entry name" value="Rhomboid-like"/>
    <property type="match status" value="1"/>
</dbReference>
<dbReference type="Pfam" id="PF01694">
    <property type="entry name" value="Rhomboid"/>
    <property type="match status" value="1"/>
</dbReference>
<evidence type="ECO:0000313" key="9">
    <source>
        <dbReference type="Proteomes" id="UP000053815"/>
    </source>
</evidence>
<feature type="domain" description="Peptidase S54 rhomboid" evidence="7">
    <location>
        <begin position="71"/>
        <end position="220"/>
    </location>
</feature>
<feature type="transmembrane region" description="Helical" evidence="6">
    <location>
        <begin position="76"/>
        <end position="97"/>
    </location>
</feature>
<evidence type="ECO:0000256" key="2">
    <source>
        <dbReference type="ARBA" id="ARBA00022692"/>
    </source>
</evidence>
<keyword evidence="2 6" id="KW-0812">Transmembrane</keyword>
<feature type="compositionally biased region" description="Low complexity" evidence="5">
    <location>
        <begin position="277"/>
        <end position="289"/>
    </location>
</feature>
<evidence type="ECO:0000256" key="4">
    <source>
        <dbReference type="ARBA" id="ARBA00023136"/>
    </source>
</evidence>
<dbReference type="GO" id="GO:0004252">
    <property type="term" value="F:serine-type endopeptidase activity"/>
    <property type="evidence" value="ECO:0007669"/>
    <property type="project" value="InterPro"/>
</dbReference>
<dbReference type="STRING" id="91626.A0A0C9MIW8"/>
<evidence type="ECO:0000256" key="1">
    <source>
        <dbReference type="ARBA" id="ARBA00004141"/>
    </source>
</evidence>
<dbReference type="InterPro" id="IPR035952">
    <property type="entry name" value="Rhomboid-like_sf"/>
</dbReference>
<proteinExistence type="predicted"/>
<dbReference type="SUPFAM" id="SSF144091">
    <property type="entry name" value="Rhomboid-like"/>
    <property type="match status" value="1"/>
</dbReference>
<keyword evidence="4 6" id="KW-0472">Membrane</keyword>
<evidence type="ECO:0000259" key="7">
    <source>
        <dbReference type="Pfam" id="PF01694"/>
    </source>
</evidence>
<evidence type="ECO:0000256" key="5">
    <source>
        <dbReference type="SAM" id="MobiDB-lite"/>
    </source>
</evidence>
<feature type="region of interest" description="Disordered" evidence="5">
    <location>
        <begin position="276"/>
        <end position="300"/>
    </location>
</feature>